<evidence type="ECO:0000313" key="1">
    <source>
        <dbReference type="EMBL" id="CAD9672210.1"/>
    </source>
</evidence>
<proteinExistence type="predicted"/>
<dbReference type="AlphaFoldDB" id="A0A7S2RIK5"/>
<name>A0A7S2RIK5_9STRA</name>
<sequence length="124" mass="13914">MLHFCKEAVQVFHGALANNVDIVRFRVTPISFALSVLKPFIVPVFRENAGADVDNIFLLCDPCLRRLLSRYQRGSVILRVSIGSWLVNYVRGGVLLDFPGSFCKESHPSQKGLLECYVECCHEG</sequence>
<reference evidence="1" key="1">
    <citation type="submission" date="2021-01" db="EMBL/GenBank/DDBJ databases">
        <authorList>
            <person name="Corre E."/>
            <person name="Pelletier E."/>
            <person name="Niang G."/>
            <person name="Scheremetjew M."/>
            <person name="Finn R."/>
            <person name="Kale V."/>
            <person name="Holt S."/>
            <person name="Cochrane G."/>
            <person name="Meng A."/>
            <person name="Brown T."/>
            <person name="Cohen L."/>
        </authorList>
    </citation>
    <scope>NUCLEOTIDE SEQUENCE</scope>
    <source>
        <strain evidence="1">NY070348D</strain>
    </source>
</reference>
<gene>
    <name evidence="1" type="ORF">QSP1433_LOCUS3857</name>
</gene>
<dbReference type="EMBL" id="HBHK01006380">
    <property type="protein sequence ID" value="CAD9672210.1"/>
    <property type="molecule type" value="Transcribed_RNA"/>
</dbReference>
<protein>
    <submittedName>
        <fullName evidence="1">Uncharacterized protein</fullName>
    </submittedName>
</protein>
<accession>A0A7S2RIK5</accession>
<organism evidence="1">
    <name type="scientific">Mucochytrium quahogii</name>
    <dbReference type="NCBI Taxonomy" id="96639"/>
    <lineage>
        <taxon>Eukaryota</taxon>
        <taxon>Sar</taxon>
        <taxon>Stramenopiles</taxon>
        <taxon>Bigyra</taxon>
        <taxon>Labyrinthulomycetes</taxon>
        <taxon>Thraustochytrida</taxon>
        <taxon>Thraustochytriidae</taxon>
        <taxon>Mucochytrium</taxon>
    </lineage>
</organism>